<comment type="caution">
    <text evidence="11">The sequence shown here is derived from an EMBL/GenBank/DDBJ whole genome shotgun (WGS) entry which is preliminary data.</text>
</comment>
<dbReference type="Proteomes" id="UP000728185">
    <property type="component" value="Unassembled WGS sequence"/>
</dbReference>
<keyword evidence="12" id="KW-1185">Reference proteome</keyword>
<organism evidence="11 12">
    <name type="scientific">Fasciolopsis buskii</name>
    <dbReference type="NCBI Taxonomy" id="27845"/>
    <lineage>
        <taxon>Eukaryota</taxon>
        <taxon>Metazoa</taxon>
        <taxon>Spiralia</taxon>
        <taxon>Lophotrochozoa</taxon>
        <taxon>Platyhelminthes</taxon>
        <taxon>Trematoda</taxon>
        <taxon>Digenea</taxon>
        <taxon>Plagiorchiida</taxon>
        <taxon>Echinostomata</taxon>
        <taxon>Echinostomatoidea</taxon>
        <taxon>Fasciolidae</taxon>
        <taxon>Fasciolopsis</taxon>
    </lineage>
</organism>
<dbReference type="PANTHER" id="PTHR14885:SF1">
    <property type="entry name" value="CILIA- AND FLAGELLA-ASSOCIATED PROTEIN 43"/>
    <property type="match status" value="1"/>
</dbReference>
<keyword evidence="4" id="KW-0853">WD repeat</keyword>
<evidence type="ECO:0000256" key="6">
    <source>
        <dbReference type="ARBA" id="ARBA00023054"/>
    </source>
</evidence>
<keyword evidence="8" id="KW-0966">Cell projection</keyword>
<evidence type="ECO:0000256" key="7">
    <source>
        <dbReference type="ARBA" id="ARBA00023212"/>
    </source>
</evidence>
<evidence type="ECO:0000256" key="10">
    <source>
        <dbReference type="SAM" id="MobiDB-lite"/>
    </source>
</evidence>
<dbReference type="Pfam" id="PF25828">
    <property type="entry name" value="CC_Cfap43"/>
    <property type="match status" value="1"/>
</dbReference>
<keyword evidence="6 9" id="KW-0175">Coiled coil</keyword>
<feature type="coiled-coil region" evidence="9">
    <location>
        <begin position="233"/>
        <end position="260"/>
    </location>
</feature>
<gene>
    <name evidence="11" type="ORF">FBUS_07288</name>
</gene>
<evidence type="ECO:0000256" key="2">
    <source>
        <dbReference type="ARBA" id="ARBA00004245"/>
    </source>
</evidence>
<feature type="compositionally biased region" description="Basic and acidic residues" evidence="10">
    <location>
        <begin position="139"/>
        <end position="149"/>
    </location>
</feature>
<evidence type="ECO:0000256" key="8">
    <source>
        <dbReference type="ARBA" id="ARBA00023273"/>
    </source>
</evidence>
<feature type="coiled-coil region" evidence="9">
    <location>
        <begin position="61"/>
        <end position="95"/>
    </location>
</feature>
<dbReference type="EMBL" id="LUCM01003691">
    <property type="protein sequence ID" value="KAA0195457.1"/>
    <property type="molecule type" value="Genomic_DNA"/>
</dbReference>
<evidence type="ECO:0000313" key="12">
    <source>
        <dbReference type="Proteomes" id="UP000728185"/>
    </source>
</evidence>
<protein>
    <submittedName>
        <fullName evidence="11">WD repeat-containing protein 96</fullName>
    </submittedName>
</protein>
<sequence length="388" mass="46519">MYTQIDEEKAKFDEQLLSLFQHWISVQKAVLQEELKVWRLKWMLLIEEELFVQEYELMHLLSRSESEIDEMNKTLEESKKALEDEQQRYEIQCAEDRLLEKNFRKDFSDVHGPLYEYIAKAFRRRPRRAVAPGSATHATDSDLHDRVRSYDQPGSTIFNPYVEKPSAKRVPTDHKAIIEEHIKELDNDPAHETQPGMDHSVWERLCKYRRRKIDKEMQIKATALQLAEMTSFVQKREVDLKRLENKRNTINADLSSLLKDYHRNQTDLELQLLIKQGQVEVEVPEDYMVRDFSDALLIDRERVEALNRHIITLGESKVAHMIRNKEFKKRFYHLEWELRQMLMQYEDLQAKQADIRKFKITREIQKVAWNYKERLELVGPKYYYSSNV</sequence>
<proteinExistence type="predicted"/>
<evidence type="ECO:0000256" key="5">
    <source>
        <dbReference type="ARBA" id="ARBA00022737"/>
    </source>
</evidence>
<keyword evidence="5" id="KW-0677">Repeat</keyword>
<accession>A0A8E0S2X5</accession>
<dbReference type="PANTHER" id="PTHR14885">
    <property type="entry name" value="CILIA- AND FLAGELLA-ASSOCIATED PROTEIN 43-RELATED"/>
    <property type="match status" value="1"/>
</dbReference>
<evidence type="ECO:0000313" key="11">
    <source>
        <dbReference type="EMBL" id="KAA0195457.1"/>
    </source>
</evidence>
<dbReference type="OrthoDB" id="535167at2759"/>
<evidence type="ECO:0000256" key="1">
    <source>
        <dbReference type="ARBA" id="ARBA00004138"/>
    </source>
</evidence>
<keyword evidence="7" id="KW-0206">Cytoskeleton</keyword>
<dbReference type="AlphaFoldDB" id="A0A8E0S2X5"/>
<dbReference type="GO" id="GO:0060271">
    <property type="term" value="P:cilium assembly"/>
    <property type="evidence" value="ECO:0007669"/>
    <property type="project" value="TreeGrafter"/>
</dbReference>
<name>A0A8E0S2X5_9TREM</name>
<reference evidence="11" key="1">
    <citation type="submission" date="2019-05" db="EMBL/GenBank/DDBJ databases">
        <title>Annotation for the trematode Fasciolopsis buski.</title>
        <authorList>
            <person name="Choi Y.-J."/>
        </authorList>
    </citation>
    <scope>NUCLEOTIDE SEQUENCE</scope>
    <source>
        <strain evidence="11">HT</strain>
        <tissue evidence="11">Whole worm</tissue>
    </source>
</reference>
<keyword evidence="3" id="KW-0963">Cytoplasm</keyword>
<feature type="region of interest" description="Disordered" evidence="10">
    <location>
        <begin position="129"/>
        <end position="159"/>
    </location>
</feature>
<comment type="subcellular location">
    <subcellularLocation>
        <location evidence="1">Cell projection</location>
        <location evidence="1">Cilium</location>
    </subcellularLocation>
    <subcellularLocation>
        <location evidence="2">Cytoplasm</location>
        <location evidence="2">Cytoskeleton</location>
    </subcellularLocation>
</comment>
<dbReference type="GO" id="GO:0005930">
    <property type="term" value="C:axoneme"/>
    <property type="evidence" value="ECO:0007669"/>
    <property type="project" value="TreeGrafter"/>
</dbReference>
<evidence type="ECO:0000256" key="3">
    <source>
        <dbReference type="ARBA" id="ARBA00022490"/>
    </source>
</evidence>
<evidence type="ECO:0000256" key="4">
    <source>
        <dbReference type="ARBA" id="ARBA00022574"/>
    </source>
</evidence>
<evidence type="ECO:0000256" key="9">
    <source>
        <dbReference type="SAM" id="Coils"/>
    </source>
</evidence>